<dbReference type="GO" id="GO:0005886">
    <property type="term" value="C:plasma membrane"/>
    <property type="evidence" value="ECO:0007669"/>
    <property type="project" value="UniProtKB-SubCell"/>
</dbReference>
<dbReference type="PANTHER" id="PTHR11893:SF36">
    <property type="entry name" value="INNEXIN-5"/>
    <property type="match status" value="1"/>
</dbReference>
<protein>
    <recommendedName>
        <fullName evidence="9">Innexin</fullName>
    </recommendedName>
</protein>
<evidence type="ECO:0000256" key="9">
    <source>
        <dbReference type="RuleBase" id="RU010713"/>
    </source>
</evidence>
<evidence type="ECO:0000256" key="7">
    <source>
        <dbReference type="ARBA" id="ARBA00023136"/>
    </source>
</evidence>
<keyword evidence="3" id="KW-1003">Cell membrane</keyword>
<comment type="similarity">
    <text evidence="9">Belongs to the pannexin family.</text>
</comment>
<dbReference type="GO" id="GO:0005921">
    <property type="term" value="C:gap junction"/>
    <property type="evidence" value="ECO:0007669"/>
    <property type="project" value="UniProtKB-UniRule"/>
</dbReference>
<keyword evidence="6 9" id="KW-0406">Ion transport</keyword>
<reference evidence="12" key="1">
    <citation type="submission" date="2016-11" db="UniProtKB">
        <authorList>
            <consortium name="WormBaseParasite"/>
        </authorList>
    </citation>
    <scope>IDENTIFICATION</scope>
</reference>
<evidence type="ECO:0000256" key="10">
    <source>
        <dbReference type="SAM" id="MobiDB-lite"/>
    </source>
</evidence>
<evidence type="ECO:0000256" key="6">
    <source>
        <dbReference type="ARBA" id="ARBA00023065"/>
    </source>
</evidence>
<keyword evidence="8 9" id="KW-0407">Ion channel</keyword>
<keyword evidence="4" id="KW-0812">Transmembrane</keyword>
<feature type="compositionally biased region" description="Acidic residues" evidence="10">
    <location>
        <begin position="252"/>
        <end position="297"/>
    </location>
</feature>
<gene>
    <name evidence="9" type="primary">inx</name>
</gene>
<evidence type="ECO:0000256" key="2">
    <source>
        <dbReference type="ARBA" id="ARBA00022448"/>
    </source>
</evidence>
<evidence type="ECO:0000256" key="5">
    <source>
        <dbReference type="ARBA" id="ARBA00022989"/>
    </source>
</evidence>
<dbReference type="PROSITE" id="PS51013">
    <property type="entry name" value="PANNEXIN"/>
    <property type="match status" value="1"/>
</dbReference>
<keyword evidence="11" id="KW-1185">Reference proteome</keyword>
<evidence type="ECO:0000256" key="1">
    <source>
        <dbReference type="ARBA" id="ARBA00004651"/>
    </source>
</evidence>
<evidence type="ECO:0000256" key="8">
    <source>
        <dbReference type="ARBA" id="ARBA00023303"/>
    </source>
</evidence>
<dbReference type="GO" id="GO:0034220">
    <property type="term" value="P:monoatomic ion transmembrane transport"/>
    <property type="evidence" value="ECO:0007669"/>
    <property type="project" value="UniProtKB-KW"/>
</dbReference>
<keyword evidence="5" id="KW-1133">Transmembrane helix</keyword>
<keyword evidence="7" id="KW-0472">Membrane</keyword>
<feature type="region of interest" description="Disordered" evidence="10">
    <location>
        <begin position="251"/>
        <end position="342"/>
    </location>
</feature>
<organism evidence="11 12">
    <name type="scientific">Macrostomum lignano</name>
    <dbReference type="NCBI Taxonomy" id="282301"/>
    <lineage>
        <taxon>Eukaryota</taxon>
        <taxon>Metazoa</taxon>
        <taxon>Spiralia</taxon>
        <taxon>Lophotrochozoa</taxon>
        <taxon>Platyhelminthes</taxon>
        <taxon>Rhabditophora</taxon>
        <taxon>Macrostomorpha</taxon>
        <taxon>Macrostomida</taxon>
        <taxon>Macrostomidae</taxon>
        <taxon>Macrostomum</taxon>
    </lineage>
</organism>
<comment type="function">
    <text evidence="9">Structural component of the gap junctions.</text>
</comment>
<evidence type="ECO:0000256" key="4">
    <source>
        <dbReference type="ARBA" id="ARBA00022692"/>
    </source>
</evidence>
<sequence>RDWRATGLFPRSGCCAVLTRQSSGAQHQFAQCALPVNMLHEKLFIFLWFWFTFLLAMSLISLAVWVAWLLPVCPVKRSVKRMIFLSGAPCANPAERRVIRSFAQDYLRHDGALLISMLSINCGNSVASDICCGLYRKFRSRHEPEGSVTGAITSSAASSARSLSQEESAQPAPVHKRPRKIGFKFKRVKWAKLPDRPGDDLEDDEESQRDDRRRLFKDVSADHFCDCEAQLDCDASADAPAARTLAAAVAIGDDEEEDVSESDGGGEESLVDEADQEESEDVEKEAEEGSESEEAAEGSDGVDSADGSEDVGETGSSANGSDSDGDSREEREADGGGGDNPA</sequence>
<dbReference type="PANTHER" id="PTHR11893">
    <property type="entry name" value="INNEXIN"/>
    <property type="match status" value="1"/>
</dbReference>
<comment type="subcellular location">
    <subcellularLocation>
        <location evidence="1 9">Cell membrane</location>
        <topology evidence="1 9">Multi-pass membrane protein</topology>
    </subcellularLocation>
</comment>
<keyword evidence="2 9" id="KW-0813">Transport</keyword>
<name>A0A1I8G9X9_9PLAT</name>
<dbReference type="WBParaSite" id="maker-uti_cns_0001155-snap-gene-0.6-mRNA-1">
    <property type="protein sequence ID" value="maker-uti_cns_0001155-snap-gene-0.6-mRNA-1"/>
    <property type="gene ID" value="maker-uti_cns_0001155-snap-gene-0.6"/>
</dbReference>
<feature type="compositionally biased region" description="Basic and acidic residues" evidence="10">
    <location>
        <begin position="325"/>
        <end position="334"/>
    </location>
</feature>
<proteinExistence type="inferred from homology"/>
<dbReference type="Proteomes" id="UP000095280">
    <property type="component" value="Unplaced"/>
</dbReference>
<evidence type="ECO:0000313" key="11">
    <source>
        <dbReference type="Proteomes" id="UP000095280"/>
    </source>
</evidence>
<dbReference type="InterPro" id="IPR000990">
    <property type="entry name" value="Innexin"/>
</dbReference>
<evidence type="ECO:0000313" key="12">
    <source>
        <dbReference type="WBParaSite" id="maker-uti_cns_0001155-snap-gene-0.6-mRNA-1"/>
    </source>
</evidence>
<dbReference type="Pfam" id="PF00876">
    <property type="entry name" value="Innexin"/>
    <property type="match status" value="1"/>
</dbReference>
<dbReference type="AlphaFoldDB" id="A0A1I8G9X9"/>
<accession>A0A1I8G9X9</accession>
<evidence type="ECO:0000256" key="3">
    <source>
        <dbReference type="ARBA" id="ARBA00022475"/>
    </source>
</evidence>